<reference evidence="2" key="1">
    <citation type="submission" date="2020-11" db="EMBL/GenBank/DDBJ databases">
        <title>Enhanced detection system for hospital associated transmission using whole genome sequencing surveillance.</title>
        <authorList>
            <person name="Harrison L.H."/>
            <person name="Van Tyne D."/>
            <person name="Marsh J.W."/>
            <person name="Griffith M.P."/>
            <person name="Snyder D.J."/>
            <person name="Cooper V.S."/>
            <person name="Mustapha M."/>
        </authorList>
    </citation>
    <scope>NUCLEOTIDE SEQUENCE</scope>
    <source>
        <strain evidence="2">STEN00092</strain>
    </source>
</reference>
<dbReference type="AlphaFoldDB" id="A0AA41CCV1"/>
<dbReference type="PROSITE" id="PS50994">
    <property type="entry name" value="INTEGRASE"/>
    <property type="match status" value="1"/>
</dbReference>
<evidence type="ECO:0000313" key="2">
    <source>
        <dbReference type="EMBL" id="MBH1638030.1"/>
    </source>
</evidence>
<protein>
    <submittedName>
        <fullName evidence="2">DDE-type integrase/transposase/recombinase</fullName>
    </submittedName>
</protein>
<dbReference type="InterPro" id="IPR012337">
    <property type="entry name" value="RNaseH-like_sf"/>
</dbReference>
<organism evidence="2 3">
    <name type="scientific">Stenotrophomonas maltophilia</name>
    <name type="common">Pseudomonas maltophilia</name>
    <name type="synonym">Xanthomonas maltophilia</name>
    <dbReference type="NCBI Taxonomy" id="40324"/>
    <lineage>
        <taxon>Bacteria</taxon>
        <taxon>Pseudomonadati</taxon>
        <taxon>Pseudomonadota</taxon>
        <taxon>Gammaproteobacteria</taxon>
        <taxon>Lysobacterales</taxon>
        <taxon>Lysobacteraceae</taxon>
        <taxon>Stenotrophomonas</taxon>
        <taxon>Stenotrophomonas maltophilia group</taxon>
    </lineage>
</organism>
<dbReference type="GO" id="GO:0015074">
    <property type="term" value="P:DNA integration"/>
    <property type="evidence" value="ECO:0007669"/>
    <property type="project" value="InterPro"/>
</dbReference>
<evidence type="ECO:0000259" key="1">
    <source>
        <dbReference type="PROSITE" id="PS50994"/>
    </source>
</evidence>
<dbReference type="InterPro" id="IPR001584">
    <property type="entry name" value="Integrase_cat-core"/>
</dbReference>
<proteinExistence type="predicted"/>
<dbReference type="GO" id="GO:0003676">
    <property type="term" value="F:nucleic acid binding"/>
    <property type="evidence" value="ECO:0007669"/>
    <property type="project" value="InterPro"/>
</dbReference>
<dbReference type="Gene3D" id="3.30.420.10">
    <property type="entry name" value="Ribonuclease H-like superfamily/Ribonuclease H"/>
    <property type="match status" value="1"/>
</dbReference>
<accession>A0AA41CCV1</accession>
<dbReference type="EMBL" id="JADUNO010000002">
    <property type="protein sequence ID" value="MBH1638030.1"/>
    <property type="molecule type" value="Genomic_DNA"/>
</dbReference>
<sequence>MSARTVRRKLKAYLQNPIPASQLNCMPGPLPGSRRLAPVVESLIDRAIEEVYLSREKRPVAAVVRRLGRLAAEAGVVAPGRRAVLARIAQRDPLAVAKKRLGSHEGMARQAPSVNGLRVSRALEAVQIDHALVDLIVVSSVTRKPIGRPWLTVAIDVYTRCILGYYLSFDTPNQTSVAHTLEHAFFPKGAWMKKLGVDVSYPMFGKAECIHWDNAKTFQAKGVKAQCERYGIRIQERPVRSPHYGAYVERVIGTMMGAVHLLPGTTFSNVKARGDYSSEKRAAMSFNDLERWLAEEIAGHYHNRPHRGLGGETPAAAWEDAWKGSSGENLIPPIIGDQRGFLLAFFPSVTRRVGRDGVVVNGLRYWDPCLAPLINDRQDHQIHFSQRDLSKVYLMQGGSFIDVPLLDRSQGAFSLWEVREARSELRARGRAAFEEAEVFEAIERQRSIVVEAERSSKAARKKIARMPLVTQSAEKPKVDYTRGVSPFSWDDGVVE</sequence>
<comment type="caution">
    <text evidence="2">The sequence shown here is derived from an EMBL/GenBank/DDBJ whole genome shotgun (WGS) entry which is preliminary data.</text>
</comment>
<evidence type="ECO:0000313" key="3">
    <source>
        <dbReference type="Proteomes" id="UP000616785"/>
    </source>
</evidence>
<gene>
    <name evidence="2" type="ORF">I5U57_01035</name>
</gene>
<dbReference type="InterPro" id="IPR036397">
    <property type="entry name" value="RNaseH_sf"/>
</dbReference>
<feature type="domain" description="Integrase catalytic" evidence="1">
    <location>
        <begin position="108"/>
        <end position="322"/>
    </location>
</feature>
<dbReference type="SUPFAM" id="SSF53098">
    <property type="entry name" value="Ribonuclease H-like"/>
    <property type="match status" value="1"/>
</dbReference>
<dbReference type="Proteomes" id="UP000616785">
    <property type="component" value="Unassembled WGS sequence"/>
</dbReference>
<dbReference type="InterPro" id="IPR015378">
    <property type="entry name" value="Transposase-like_Mu_C"/>
</dbReference>
<name>A0AA41CCV1_STEMA</name>
<dbReference type="Pfam" id="PF09299">
    <property type="entry name" value="Mu-transpos_C"/>
    <property type="match status" value="1"/>
</dbReference>